<dbReference type="EMBL" id="LJRM01000202">
    <property type="protein sequence ID" value="KPY80196.1"/>
    <property type="molecule type" value="Genomic_DNA"/>
</dbReference>
<accession>A0A0Q0BPM4</accession>
<dbReference type="STRING" id="129140.ALO44_200144"/>
<protein>
    <submittedName>
        <fullName evidence="1">Uncharacterized protein</fullName>
    </submittedName>
</protein>
<organism evidence="1 2">
    <name type="scientific">Pseudomonas syringae pv. tagetis</name>
    <dbReference type="NCBI Taxonomy" id="129140"/>
    <lineage>
        <taxon>Bacteria</taxon>
        <taxon>Pseudomonadati</taxon>
        <taxon>Pseudomonadota</taxon>
        <taxon>Gammaproteobacteria</taxon>
        <taxon>Pseudomonadales</taxon>
        <taxon>Pseudomonadaceae</taxon>
        <taxon>Pseudomonas</taxon>
    </lineage>
</organism>
<evidence type="ECO:0000313" key="2">
    <source>
        <dbReference type="Proteomes" id="UP000050474"/>
    </source>
</evidence>
<sequence length="76" mass="8238">MPERIPCSEYDATNDRCKSGFPVLHSICRGMPSGCHACGVPGTMPMCLREDLPPHLMRADGMPLGWPNDSLNPTAP</sequence>
<dbReference type="AlphaFoldDB" id="A0A0Q0BPM4"/>
<name>A0A0Q0BPM4_9PSED</name>
<reference evidence="1 2" key="1">
    <citation type="submission" date="2015-09" db="EMBL/GenBank/DDBJ databases">
        <title>Genome announcement of multiple Pseudomonas syringae strains.</title>
        <authorList>
            <person name="Thakur S."/>
            <person name="Wang P.W."/>
            <person name="Gong Y."/>
            <person name="Weir B.S."/>
            <person name="Guttman D.S."/>
        </authorList>
    </citation>
    <scope>NUCLEOTIDE SEQUENCE [LARGE SCALE GENOMIC DNA]</scope>
    <source>
        <strain evidence="1 2">ICMP4091</strain>
    </source>
</reference>
<dbReference type="Proteomes" id="UP000050474">
    <property type="component" value="Unassembled WGS sequence"/>
</dbReference>
<evidence type="ECO:0000313" key="1">
    <source>
        <dbReference type="EMBL" id="KPY80196.1"/>
    </source>
</evidence>
<gene>
    <name evidence="1" type="ORF">ALO44_200144</name>
</gene>
<proteinExistence type="predicted"/>
<comment type="caution">
    <text evidence="1">The sequence shown here is derived from an EMBL/GenBank/DDBJ whole genome shotgun (WGS) entry which is preliminary data.</text>
</comment>